<dbReference type="eggNOG" id="KOG2046">
    <property type="taxonomic scope" value="Eukaryota"/>
</dbReference>
<dbReference type="InterPro" id="IPR003096">
    <property type="entry name" value="SM22_calponin"/>
</dbReference>
<feature type="compositionally biased region" description="Gly residues" evidence="1">
    <location>
        <begin position="490"/>
        <end position="499"/>
    </location>
</feature>
<dbReference type="EMBL" id="FN648926">
    <property type="protein sequence ID" value="CBN73790.1"/>
    <property type="molecule type" value="Genomic_DNA"/>
</dbReference>
<evidence type="ECO:0000259" key="2">
    <source>
        <dbReference type="PROSITE" id="PS50021"/>
    </source>
</evidence>
<dbReference type="Gene3D" id="1.10.418.10">
    <property type="entry name" value="Calponin-like domain"/>
    <property type="match status" value="1"/>
</dbReference>
<feature type="compositionally biased region" description="Low complexity" evidence="1">
    <location>
        <begin position="455"/>
        <end position="474"/>
    </location>
</feature>
<reference evidence="3 4" key="1">
    <citation type="journal article" date="2010" name="Nature">
        <title>The Ectocarpus genome and the independent evolution of multicellularity in brown algae.</title>
        <authorList>
            <person name="Cock J.M."/>
            <person name="Sterck L."/>
            <person name="Rouze P."/>
            <person name="Scornet D."/>
            <person name="Allen A.E."/>
            <person name="Amoutzias G."/>
            <person name="Anthouard V."/>
            <person name="Artiguenave F."/>
            <person name="Aury J.M."/>
            <person name="Badger J.H."/>
            <person name="Beszteri B."/>
            <person name="Billiau K."/>
            <person name="Bonnet E."/>
            <person name="Bothwell J.H."/>
            <person name="Bowler C."/>
            <person name="Boyen C."/>
            <person name="Brownlee C."/>
            <person name="Carrano C.J."/>
            <person name="Charrier B."/>
            <person name="Cho G.Y."/>
            <person name="Coelho S.M."/>
            <person name="Collen J."/>
            <person name="Corre E."/>
            <person name="Da Silva C."/>
            <person name="Delage L."/>
            <person name="Delaroque N."/>
            <person name="Dittami S.M."/>
            <person name="Doulbeau S."/>
            <person name="Elias M."/>
            <person name="Farnham G."/>
            <person name="Gachon C.M."/>
            <person name="Gschloessl B."/>
            <person name="Heesch S."/>
            <person name="Jabbari K."/>
            <person name="Jubin C."/>
            <person name="Kawai H."/>
            <person name="Kimura K."/>
            <person name="Kloareg B."/>
            <person name="Kupper F.C."/>
            <person name="Lang D."/>
            <person name="Le Bail A."/>
            <person name="Leblanc C."/>
            <person name="Lerouge P."/>
            <person name="Lohr M."/>
            <person name="Lopez P.J."/>
            <person name="Martens C."/>
            <person name="Maumus F."/>
            <person name="Michel G."/>
            <person name="Miranda-Saavedra D."/>
            <person name="Morales J."/>
            <person name="Moreau H."/>
            <person name="Motomura T."/>
            <person name="Nagasato C."/>
            <person name="Napoli C.A."/>
            <person name="Nelson D.R."/>
            <person name="Nyvall-Collen P."/>
            <person name="Peters A.F."/>
            <person name="Pommier C."/>
            <person name="Potin P."/>
            <person name="Poulain J."/>
            <person name="Quesneville H."/>
            <person name="Read B."/>
            <person name="Rensing S.A."/>
            <person name="Ritter A."/>
            <person name="Rousvoal S."/>
            <person name="Samanta M."/>
            <person name="Samson G."/>
            <person name="Schroeder D.C."/>
            <person name="Segurens B."/>
            <person name="Strittmatter M."/>
            <person name="Tonon T."/>
            <person name="Tregear J.W."/>
            <person name="Valentin K."/>
            <person name="von Dassow P."/>
            <person name="Yamagishi T."/>
            <person name="Van de Peer Y."/>
            <person name="Wincker P."/>
        </authorList>
    </citation>
    <scope>NUCLEOTIDE SEQUENCE [LARGE SCALE GENOMIC DNA]</scope>
    <source>
        <strain evidence="4">Ec32 / CCAP1310/4</strain>
    </source>
</reference>
<feature type="region of interest" description="Disordered" evidence="1">
    <location>
        <begin position="254"/>
        <end position="314"/>
    </location>
</feature>
<feature type="domain" description="Calponin-homology (CH)" evidence="2">
    <location>
        <begin position="123"/>
        <end position="231"/>
    </location>
</feature>
<dbReference type="SUPFAM" id="SSF47576">
    <property type="entry name" value="Calponin-homology domain, CH-domain"/>
    <property type="match status" value="1"/>
</dbReference>
<feature type="compositionally biased region" description="Acidic residues" evidence="1">
    <location>
        <begin position="479"/>
        <end position="489"/>
    </location>
</feature>
<proteinExistence type="predicted"/>
<sequence length="499" mass="51055">MSDKQGQGHLGVGKPSVADEKGGTSGGGVSGDDGDARASRDREDGRPACLPLPSPPRLPSKRTLTDSVMDSTVARFEASCKLTEQGTAAAPSAARTALATVSSAANTVRTPSWDKNATPAHLEARERTAQAWIEAVSGRACVEYQTKQFARNLMSGEILCALVNAIRPGTIPHVHESQLGFEQMENINSFLSACCKLGVQAHALVDTADVFEMRDTAKVVECVHALGSAVQVSCPEFGGPHLGPAADPTLVAAVPPADEDEGDDGGDGDGKDNAVADDDDDEDGAFGDFWRASVRTGGNAPREGGGGRDGDVAGDNTLVLNMQDVERPRSTRRGFTTTVGSITDLDPPATLSARARQMCPTEMVNSPRALVFNADPVGHPTRSPTLRAAWESNATNGGRAAAGRSAWGTDAYPAKRAAKATSNLSATSSRGMTLSPAGIWGTGAGTAPREGIGKSASPAAASANSATAAAVAASHTGSEDPEGTEEGAEETGGGGGGRR</sequence>
<name>D8LS06_ECTSI</name>
<evidence type="ECO:0000256" key="1">
    <source>
        <dbReference type="SAM" id="MobiDB-lite"/>
    </source>
</evidence>
<dbReference type="PANTHER" id="PTHR47385">
    <property type="entry name" value="CALPONIN"/>
    <property type="match status" value="1"/>
</dbReference>
<dbReference type="Pfam" id="PF00307">
    <property type="entry name" value="CH"/>
    <property type="match status" value="1"/>
</dbReference>
<dbReference type="PANTHER" id="PTHR47385:SF14">
    <property type="entry name" value="TRANSGELIN"/>
    <property type="match status" value="1"/>
</dbReference>
<accession>D8LS06</accession>
<dbReference type="Proteomes" id="UP000002630">
    <property type="component" value="Linkage Group LG06"/>
</dbReference>
<dbReference type="PRINTS" id="PR00888">
    <property type="entry name" value="SM22CALPONIN"/>
</dbReference>
<evidence type="ECO:0000313" key="3">
    <source>
        <dbReference type="EMBL" id="CBN73790.1"/>
    </source>
</evidence>
<feature type="region of interest" description="Disordered" evidence="1">
    <location>
        <begin position="1"/>
        <end position="64"/>
    </location>
</feature>
<feature type="region of interest" description="Disordered" evidence="1">
    <location>
        <begin position="420"/>
        <end position="499"/>
    </location>
</feature>
<dbReference type="OrthoDB" id="21595at2759"/>
<feature type="compositionally biased region" description="Polar residues" evidence="1">
    <location>
        <begin position="420"/>
        <end position="432"/>
    </location>
</feature>
<dbReference type="PROSITE" id="PS50021">
    <property type="entry name" value="CH"/>
    <property type="match status" value="1"/>
</dbReference>
<dbReference type="STRING" id="2880.D8LS06"/>
<dbReference type="AlphaFoldDB" id="D8LS06"/>
<dbReference type="GO" id="GO:0015629">
    <property type="term" value="C:actin cytoskeleton"/>
    <property type="evidence" value="ECO:0007669"/>
    <property type="project" value="TreeGrafter"/>
</dbReference>
<dbReference type="InterPro" id="IPR036872">
    <property type="entry name" value="CH_dom_sf"/>
</dbReference>
<feature type="compositionally biased region" description="Acidic residues" evidence="1">
    <location>
        <begin position="275"/>
        <end position="285"/>
    </location>
</feature>
<dbReference type="InterPro" id="IPR050606">
    <property type="entry name" value="Calponin-like"/>
</dbReference>
<keyword evidence="4" id="KW-1185">Reference proteome</keyword>
<dbReference type="InParanoid" id="D8LS06"/>
<protein>
    <submittedName>
        <fullName evidence="3">Calponin domain-containing protein</fullName>
    </submittedName>
</protein>
<dbReference type="SMART" id="SM00033">
    <property type="entry name" value="CH"/>
    <property type="match status" value="1"/>
</dbReference>
<organism evidence="3 4">
    <name type="scientific">Ectocarpus siliculosus</name>
    <name type="common">Brown alga</name>
    <name type="synonym">Conferva siliculosa</name>
    <dbReference type="NCBI Taxonomy" id="2880"/>
    <lineage>
        <taxon>Eukaryota</taxon>
        <taxon>Sar</taxon>
        <taxon>Stramenopiles</taxon>
        <taxon>Ochrophyta</taxon>
        <taxon>PX clade</taxon>
        <taxon>Phaeophyceae</taxon>
        <taxon>Ectocarpales</taxon>
        <taxon>Ectocarpaceae</taxon>
        <taxon>Ectocarpus</taxon>
    </lineage>
</organism>
<feature type="compositionally biased region" description="Basic and acidic residues" evidence="1">
    <location>
        <begin position="34"/>
        <end position="46"/>
    </location>
</feature>
<dbReference type="EMBL" id="FN649731">
    <property type="protein sequence ID" value="CBN73790.1"/>
    <property type="molecule type" value="Genomic_DNA"/>
</dbReference>
<dbReference type="GO" id="GO:0051015">
    <property type="term" value="F:actin filament binding"/>
    <property type="evidence" value="ECO:0007669"/>
    <property type="project" value="TreeGrafter"/>
</dbReference>
<dbReference type="GO" id="GO:0007015">
    <property type="term" value="P:actin filament organization"/>
    <property type="evidence" value="ECO:0007669"/>
    <property type="project" value="TreeGrafter"/>
</dbReference>
<dbReference type="InterPro" id="IPR001715">
    <property type="entry name" value="CH_dom"/>
</dbReference>
<feature type="compositionally biased region" description="Acidic residues" evidence="1">
    <location>
        <begin position="257"/>
        <end position="267"/>
    </location>
</feature>
<evidence type="ECO:0000313" key="4">
    <source>
        <dbReference type="Proteomes" id="UP000002630"/>
    </source>
</evidence>
<gene>
    <name evidence="3" type="ORF">Esi_0007_0060</name>
</gene>